<dbReference type="STRING" id="1125712.HMPREF1316_1018"/>
<accession>U2V2U4</accession>
<gene>
    <name evidence="1" type="ORF">HMPREF1316_1018</name>
</gene>
<organism evidence="1 2">
    <name type="scientific">Olsenella profusa F0195</name>
    <dbReference type="NCBI Taxonomy" id="1125712"/>
    <lineage>
        <taxon>Bacteria</taxon>
        <taxon>Bacillati</taxon>
        <taxon>Actinomycetota</taxon>
        <taxon>Coriobacteriia</taxon>
        <taxon>Coriobacteriales</taxon>
        <taxon>Atopobiaceae</taxon>
        <taxon>Olsenella</taxon>
    </lineage>
</organism>
<dbReference type="OrthoDB" id="3194407at2"/>
<dbReference type="AlphaFoldDB" id="U2V2U4"/>
<dbReference type="Proteomes" id="UP000016638">
    <property type="component" value="Unassembled WGS sequence"/>
</dbReference>
<dbReference type="RefSeq" id="WP_021726745.1">
    <property type="nucleotide sequence ID" value="NZ_AWEZ01000061.1"/>
</dbReference>
<protein>
    <submittedName>
        <fullName evidence="1">Uncharacterized protein</fullName>
    </submittedName>
</protein>
<proteinExistence type="predicted"/>
<reference evidence="1 2" key="1">
    <citation type="submission" date="2013-08" db="EMBL/GenBank/DDBJ databases">
        <authorList>
            <person name="Durkin A.S."/>
            <person name="Haft D.R."/>
            <person name="McCorrison J."/>
            <person name="Torralba M."/>
            <person name="Gillis M."/>
            <person name="Haft D.H."/>
            <person name="Methe B."/>
            <person name="Sutton G."/>
            <person name="Nelson K.E."/>
        </authorList>
    </citation>
    <scope>NUCLEOTIDE SEQUENCE [LARGE SCALE GENOMIC DNA]</scope>
    <source>
        <strain evidence="1 2">F0195</strain>
    </source>
</reference>
<evidence type="ECO:0000313" key="2">
    <source>
        <dbReference type="Proteomes" id="UP000016638"/>
    </source>
</evidence>
<dbReference type="PATRIC" id="fig|1125712.3.peg.1861"/>
<name>U2V2U4_9ACTN</name>
<sequence>MGKGRMPRLLAAGLLIVLVALLAPVALRALRATRAEVTFWPTLERARAVMAGTAEPPASEELDGALYERSFDFRRQTYYPDATRAEVTPIMVVGAEYDGDDEVVLTVRFSDTYYRADGSEACGASHSHDRWYLRREDGRWVFYRVETRLEG</sequence>
<evidence type="ECO:0000313" key="1">
    <source>
        <dbReference type="EMBL" id="ERL07006.1"/>
    </source>
</evidence>
<dbReference type="EMBL" id="AWEZ01000061">
    <property type="protein sequence ID" value="ERL07006.1"/>
    <property type="molecule type" value="Genomic_DNA"/>
</dbReference>
<keyword evidence="2" id="KW-1185">Reference proteome</keyword>
<comment type="caution">
    <text evidence="1">The sequence shown here is derived from an EMBL/GenBank/DDBJ whole genome shotgun (WGS) entry which is preliminary data.</text>
</comment>